<keyword evidence="2" id="KW-0472">Membrane</keyword>
<protein>
    <submittedName>
        <fullName evidence="3">Membrane protein</fullName>
    </submittedName>
</protein>
<dbReference type="Proteomes" id="UP000636793">
    <property type="component" value="Unassembled WGS sequence"/>
</dbReference>
<evidence type="ECO:0000313" key="4">
    <source>
        <dbReference type="Proteomes" id="UP000636793"/>
    </source>
</evidence>
<feature type="region of interest" description="Disordered" evidence="1">
    <location>
        <begin position="219"/>
        <end position="245"/>
    </location>
</feature>
<gene>
    <name evidence="3" type="ORF">GCM10011492_08980</name>
</gene>
<reference evidence="3" key="2">
    <citation type="submission" date="2020-09" db="EMBL/GenBank/DDBJ databases">
        <authorList>
            <person name="Sun Q."/>
            <person name="Zhou Y."/>
        </authorList>
    </citation>
    <scope>NUCLEOTIDE SEQUENCE</scope>
    <source>
        <strain evidence="3">CGMCC 1.15085</strain>
    </source>
</reference>
<dbReference type="RefSeq" id="WP_229749455.1">
    <property type="nucleotide sequence ID" value="NZ_BMHI01000001.1"/>
</dbReference>
<feature type="transmembrane region" description="Helical" evidence="2">
    <location>
        <begin position="65"/>
        <end position="85"/>
    </location>
</feature>
<dbReference type="PANTHER" id="PTHR40078">
    <property type="entry name" value="INTEGRAL MEMBRANE PROTEIN-RELATED"/>
    <property type="match status" value="1"/>
</dbReference>
<keyword evidence="2" id="KW-0812">Transmembrane</keyword>
<reference evidence="3" key="1">
    <citation type="journal article" date="2014" name="Int. J. Syst. Evol. Microbiol.">
        <title>Complete genome sequence of Corynebacterium casei LMG S-19264T (=DSM 44701T), isolated from a smear-ripened cheese.</title>
        <authorList>
            <consortium name="US DOE Joint Genome Institute (JGI-PGF)"/>
            <person name="Walter F."/>
            <person name="Albersmeier A."/>
            <person name="Kalinowski J."/>
            <person name="Ruckert C."/>
        </authorList>
    </citation>
    <scope>NUCLEOTIDE SEQUENCE</scope>
    <source>
        <strain evidence="3">CGMCC 1.15085</strain>
    </source>
</reference>
<name>A0A916WQV7_9MICO</name>
<proteinExistence type="predicted"/>
<evidence type="ECO:0000256" key="1">
    <source>
        <dbReference type="SAM" id="MobiDB-lite"/>
    </source>
</evidence>
<comment type="caution">
    <text evidence="3">The sequence shown here is derived from an EMBL/GenBank/DDBJ whole genome shotgun (WGS) entry which is preliminary data.</text>
</comment>
<dbReference type="Pfam" id="PF19700">
    <property type="entry name" value="DUF6198"/>
    <property type="match status" value="1"/>
</dbReference>
<feature type="compositionally biased region" description="Low complexity" evidence="1">
    <location>
        <begin position="219"/>
        <end position="236"/>
    </location>
</feature>
<accession>A0A916WQV7</accession>
<keyword evidence="2" id="KW-1133">Transmembrane helix</keyword>
<sequence>MLVAMKPTLAALTPREQLRAGHLPSRLVRLFIGLTLYGVAMALFVRAGLGLDPWDVFHYGVAKHLGLDLGTTVILVSIPVLLLWIPLRQWPGFGTIANAIWIGIATNIALAIVPTQHALPVRIVMLPTALVINAIGGALYIGSQLGPGPRDGLMTGLHLRTGLSLRLVRTSLEVTVLAVGWLLGGVVGIGTVLYAVTIGPLVQLFLRFLIVPLDEPVRTTTPTAPAPQPESASPDPCSATLRVRG</sequence>
<dbReference type="InterPro" id="IPR038750">
    <property type="entry name" value="YczE/YyaS-like"/>
</dbReference>
<feature type="transmembrane region" description="Helical" evidence="2">
    <location>
        <begin position="27"/>
        <end position="45"/>
    </location>
</feature>
<organism evidence="3 4">
    <name type="scientific">Flexivirga endophytica</name>
    <dbReference type="NCBI Taxonomy" id="1849103"/>
    <lineage>
        <taxon>Bacteria</taxon>
        <taxon>Bacillati</taxon>
        <taxon>Actinomycetota</taxon>
        <taxon>Actinomycetes</taxon>
        <taxon>Micrococcales</taxon>
        <taxon>Dermacoccaceae</taxon>
        <taxon>Flexivirga</taxon>
    </lineage>
</organism>
<evidence type="ECO:0000313" key="3">
    <source>
        <dbReference type="EMBL" id="GGB21255.1"/>
    </source>
</evidence>
<keyword evidence="4" id="KW-1185">Reference proteome</keyword>
<dbReference type="AlphaFoldDB" id="A0A916WQV7"/>
<feature type="transmembrane region" description="Helical" evidence="2">
    <location>
        <begin position="92"/>
        <end position="113"/>
    </location>
</feature>
<evidence type="ECO:0000256" key="2">
    <source>
        <dbReference type="SAM" id="Phobius"/>
    </source>
</evidence>
<dbReference type="EMBL" id="BMHI01000001">
    <property type="protein sequence ID" value="GGB21255.1"/>
    <property type="molecule type" value="Genomic_DNA"/>
</dbReference>
<feature type="transmembrane region" description="Helical" evidence="2">
    <location>
        <begin position="119"/>
        <end position="142"/>
    </location>
</feature>
<dbReference type="PANTHER" id="PTHR40078:SF1">
    <property type="entry name" value="INTEGRAL MEMBRANE PROTEIN"/>
    <property type="match status" value="1"/>
</dbReference>